<proteinExistence type="predicted"/>
<dbReference type="RefSeq" id="WP_344889247.1">
    <property type="nucleotide sequence ID" value="NZ_BAAAZP010000152.1"/>
</dbReference>
<feature type="region of interest" description="Disordered" evidence="1">
    <location>
        <begin position="187"/>
        <end position="207"/>
    </location>
</feature>
<dbReference type="Pfam" id="PF03756">
    <property type="entry name" value="AfsA"/>
    <property type="match status" value="2"/>
</dbReference>
<evidence type="ECO:0000256" key="1">
    <source>
        <dbReference type="SAM" id="MobiDB-lite"/>
    </source>
</evidence>
<dbReference type="InterPro" id="IPR005509">
    <property type="entry name" value="AfsA_hotdog_dom"/>
</dbReference>
<comment type="caution">
    <text evidence="3">The sequence shown here is derived from an EMBL/GenBank/DDBJ whole genome shotgun (WGS) entry which is preliminary data.</text>
</comment>
<accession>A0ABP7D287</accession>
<protein>
    <submittedName>
        <fullName evidence="3">ScbA/BarX family gamma-butyrolactone biosynthesis protein</fullName>
    </submittedName>
</protein>
<name>A0ABP7D287_9ACTN</name>
<sequence>MKPIMRGPEPVSSHTSDKLPDALHQLTTTVPREYVHKAAIAEVLLTDWTQTGGDTFTITAQWPREHCFYTPGTGYYDPLLFAETVRQTLPLLSHVAYQVPIGHHLIWDHFCYAIHGAGALAIGPQPADVALQVRCFDIARRRDRIAALSLRVDALRDGSPLGTAETRFSCHPPAVYRRVRGRRAGFDPSLGGLPPAPPPLPASQVGHERRRNVVLSATDTPGRWQLRTDTTHPVLFDHPVDHVPGAVLLEAARQAAVVLSRPMPAVAVGMRATFTRFAELDAPCWIEARPGPADHTVHVTTRQGEEELFSAVVTTELTGTADDGTQVTEPAYVPA</sequence>
<dbReference type="EMBL" id="BAAAZP010000152">
    <property type="protein sequence ID" value="GAA3698199.1"/>
    <property type="molecule type" value="Genomic_DNA"/>
</dbReference>
<feature type="domain" description="A-factor biosynthesis hotdog" evidence="2">
    <location>
        <begin position="34"/>
        <end position="170"/>
    </location>
</feature>
<evidence type="ECO:0000313" key="4">
    <source>
        <dbReference type="Proteomes" id="UP001500902"/>
    </source>
</evidence>
<dbReference type="Proteomes" id="UP001500902">
    <property type="component" value="Unassembled WGS sequence"/>
</dbReference>
<reference evidence="4" key="1">
    <citation type="journal article" date="2019" name="Int. J. Syst. Evol. Microbiol.">
        <title>The Global Catalogue of Microorganisms (GCM) 10K type strain sequencing project: providing services to taxonomists for standard genome sequencing and annotation.</title>
        <authorList>
            <consortium name="The Broad Institute Genomics Platform"/>
            <consortium name="The Broad Institute Genome Sequencing Center for Infectious Disease"/>
            <person name="Wu L."/>
            <person name="Ma J."/>
        </authorList>
    </citation>
    <scope>NUCLEOTIDE SEQUENCE [LARGE SCALE GENOMIC DNA]</scope>
    <source>
        <strain evidence="4">JCM 16904</strain>
    </source>
</reference>
<organism evidence="3 4">
    <name type="scientific">Nonomuraea antimicrobica</name>
    <dbReference type="NCBI Taxonomy" id="561173"/>
    <lineage>
        <taxon>Bacteria</taxon>
        <taxon>Bacillati</taxon>
        <taxon>Actinomycetota</taxon>
        <taxon>Actinomycetes</taxon>
        <taxon>Streptosporangiales</taxon>
        <taxon>Streptosporangiaceae</taxon>
        <taxon>Nonomuraea</taxon>
    </lineage>
</organism>
<gene>
    <name evidence="3" type="ORF">GCM10022224_075220</name>
</gene>
<dbReference type="NCBIfam" id="NF041195">
    <property type="entry name" value="ScbA_BarX_GamBu"/>
    <property type="match status" value="1"/>
</dbReference>
<dbReference type="InterPro" id="IPR047757">
    <property type="entry name" value="AfsA-like"/>
</dbReference>
<evidence type="ECO:0000259" key="2">
    <source>
        <dbReference type="Pfam" id="PF03756"/>
    </source>
</evidence>
<evidence type="ECO:0000313" key="3">
    <source>
        <dbReference type="EMBL" id="GAA3698199.1"/>
    </source>
</evidence>
<keyword evidence="4" id="KW-1185">Reference proteome</keyword>
<feature type="domain" description="A-factor biosynthesis hotdog" evidence="2">
    <location>
        <begin position="205"/>
        <end position="303"/>
    </location>
</feature>